<keyword evidence="2" id="KW-0808">Transferase</keyword>
<proteinExistence type="predicted"/>
<feature type="compositionally biased region" description="Basic and acidic residues" evidence="1">
    <location>
        <begin position="217"/>
        <end position="242"/>
    </location>
</feature>
<reference evidence="2 5" key="2">
    <citation type="submission" date="2020-07" db="EMBL/GenBank/DDBJ databases">
        <title>Sequencing the genomes of 1000 actinobacteria strains.</title>
        <authorList>
            <person name="Klenk H.-P."/>
        </authorList>
    </citation>
    <scope>NUCLEOTIDE SEQUENCE [LARGE SCALE GENOMIC DNA]</scope>
    <source>
        <strain evidence="2 5">DSM 45117</strain>
    </source>
</reference>
<dbReference type="EC" id="2.5.1.32" evidence="2"/>
<accession>A0A1I2MTU7</accession>
<gene>
    <name evidence="2" type="ORF">FHR37_004714</name>
    <name evidence="3" type="ORF">SAMN05421678_10328</name>
</gene>
<feature type="region of interest" description="Disordered" evidence="1">
    <location>
        <begin position="217"/>
        <end position="245"/>
    </location>
</feature>
<dbReference type="Pfam" id="PF00494">
    <property type="entry name" value="SQS_PSY"/>
    <property type="match status" value="2"/>
</dbReference>
<dbReference type="RefSeq" id="WP_092881957.1">
    <property type="nucleotide sequence ID" value="NZ_FOOI01000003.1"/>
</dbReference>
<dbReference type="SUPFAM" id="SSF48576">
    <property type="entry name" value="Terpenoid synthases"/>
    <property type="match status" value="1"/>
</dbReference>
<evidence type="ECO:0000313" key="5">
    <source>
        <dbReference type="Proteomes" id="UP000533017"/>
    </source>
</evidence>
<dbReference type="CDD" id="cd00683">
    <property type="entry name" value="Trans_IPPS_HH"/>
    <property type="match status" value="1"/>
</dbReference>
<dbReference type="EMBL" id="JACBZA010000001">
    <property type="protein sequence ID" value="NYH85863.1"/>
    <property type="molecule type" value="Genomic_DNA"/>
</dbReference>
<dbReference type="EMBL" id="FOOI01000003">
    <property type="protein sequence ID" value="SFF94320.1"/>
    <property type="molecule type" value="Genomic_DNA"/>
</dbReference>
<evidence type="ECO:0000313" key="4">
    <source>
        <dbReference type="Proteomes" id="UP000199052"/>
    </source>
</evidence>
<reference evidence="3 4" key="1">
    <citation type="submission" date="2016-10" db="EMBL/GenBank/DDBJ databases">
        <authorList>
            <person name="de Groot N.N."/>
        </authorList>
    </citation>
    <scope>NUCLEOTIDE SEQUENCE [LARGE SCALE GENOMIC DNA]</scope>
    <source>
        <strain evidence="3 4">CPCC 202808</strain>
    </source>
</reference>
<dbReference type="Gene3D" id="1.10.600.10">
    <property type="entry name" value="Farnesyl Diphosphate Synthase"/>
    <property type="match status" value="1"/>
</dbReference>
<dbReference type="InterPro" id="IPR008949">
    <property type="entry name" value="Isoprenoid_synthase_dom_sf"/>
</dbReference>
<dbReference type="OrthoDB" id="9807580at2"/>
<dbReference type="InterPro" id="IPR044843">
    <property type="entry name" value="Trans_IPPS_bact-type"/>
</dbReference>
<feature type="compositionally biased region" description="Pro residues" evidence="1">
    <location>
        <begin position="76"/>
        <end position="87"/>
    </location>
</feature>
<name>A0A1I2MTU7_9ACTN</name>
<evidence type="ECO:0000313" key="2">
    <source>
        <dbReference type="EMBL" id="NYH85863.1"/>
    </source>
</evidence>
<dbReference type="GO" id="GO:0051996">
    <property type="term" value="F:squalene synthase [NAD(P)H] activity"/>
    <property type="evidence" value="ECO:0007669"/>
    <property type="project" value="InterPro"/>
</dbReference>
<dbReference type="SFLD" id="SFLDS00005">
    <property type="entry name" value="Isoprenoid_Synthase_Type_I"/>
    <property type="match status" value="1"/>
</dbReference>
<dbReference type="PANTHER" id="PTHR31480">
    <property type="entry name" value="BIFUNCTIONAL LYCOPENE CYCLASE/PHYTOENE SYNTHASE"/>
    <property type="match status" value="1"/>
</dbReference>
<evidence type="ECO:0000256" key="1">
    <source>
        <dbReference type="SAM" id="MobiDB-lite"/>
    </source>
</evidence>
<keyword evidence="5" id="KW-1185">Reference proteome</keyword>
<dbReference type="Proteomes" id="UP000199052">
    <property type="component" value="Unassembled WGS sequence"/>
</dbReference>
<dbReference type="SFLD" id="SFLDG01018">
    <property type="entry name" value="Squalene/Phytoene_Synthase_Lik"/>
    <property type="match status" value="1"/>
</dbReference>
<dbReference type="SFLD" id="SFLDG01212">
    <property type="entry name" value="Phytoene_synthase_like"/>
    <property type="match status" value="1"/>
</dbReference>
<dbReference type="GO" id="GO:0016114">
    <property type="term" value="P:terpenoid biosynthetic process"/>
    <property type="evidence" value="ECO:0007669"/>
    <property type="project" value="UniProtKB-ARBA"/>
</dbReference>
<organism evidence="3 4">
    <name type="scientific">Actinopolymorpha cephalotaxi</name>
    <dbReference type="NCBI Taxonomy" id="504797"/>
    <lineage>
        <taxon>Bacteria</taxon>
        <taxon>Bacillati</taxon>
        <taxon>Actinomycetota</taxon>
        <taxon>Actinomycetes</taxon>
        <taxon>Propionibacteriales</taxon>
        <taxon>Actinopolymorphaceae</taxon>
        <taxon>Actinopolymorpha</taxon>
    </lineage>
</organism>
<feature type="region of interest" description="Disordered" evidence="1">
    <location>
        <begin position="73"/>
        <end position="92"/>
    </location>
</feature>
<dbReference type="GO" id="GO:0004311">
    <property type="term" value="F:geranylgeranyl diphosphate synthase activity"/>
    <property type="evidence" value="ECO:0007669"/>
    <property type="project" value="InterPro"/>
</dbReference>
<dbReference type="STRING" id="504797.SAMN05421678_10328"/>
<evidence type="ECO:0000313" key="3">
    <source>
        <dbReference type="EMBL" id="SFF94320.1"/>
    </source>
</evidence>
<dbReference type="InterPro" id="IPR033904">
    <property type="entry name" value="Trans_IPPS_HH"/>
</dbReference>
<dbReference type="Proteomes" id="UP000533017">
    <property type="component" value="Unassembled WGS sequence"/>
</dbReference>
<dbReference type="InterPro" id="IPR002060">
    <property type="entry name" value="Squ/phyt_synthse"/>
</dbReference>
<sequence>MNVDQAYRACAAITRREARNFSYGIALLPGPKRRALSAVCAMARRVDDIGDADLPVAEKLRRLAVVRNQAERLLAGPPPAPPDPADPADPAASDPVVVALADAARRFPIRLDALLELLDGCEADVRGMRYKTFEDLVGYCRQVGGSVGRLSLGVFGPRSYAEAEPLADTLGVAVQLTCILRDLYDDRLRGRIYLPATDLDDYACTLELRELRELREGHEPRDGRDPLGPIDPREPRDPRESAAEEGLIDPDSFADLVRFEANRTRAWYVRGLTLLPLLDRRSRSCTAAIAGVHLRLLDRISADPDLIRDQRLESPGRAKFAAAARALARGEA</sequence>
<protein>
    <submittedName>
        <fullName evidence="3">Phytoene synthase</fullName>
        <ecNumber evidence="2">2.5.1.32</ecNumber>
    </submittedName>
</protein>
<dbReference type="AlphaFoldDB" id="A0A1I2MTU7"/>